<name>A0AAV7TE79_PLEWA</name>
<protein>
    <submittedName>
        <fullName evidence="2">Uncharacterized protein</fullName>
    </submittedName>
</protein>
<dbReference type="Proteomes" id="UP001066276">
    <property type="component" value="Chromosome 4_1"/>
</dbReference>
<accession>A0AAV7TE79</accession>
<proteinExistence type="predicted"/>
<evidence type="ECO:0000256" key="1">
    <source>
        <dbReference type="SAM" id="MobiDB-lite"/>
    </source>
</evidence>
<keyword evidence="3" id="KW-1185">Reference proteome</keyword>
<feature type="region of interest" description="Disordered" evidence="1">
    <location>
        <begin position="46"/>
        <end position="72"/>
    </location>
</feature>
<sequence length="100" mass="10798">MRLIPPPALGERCAGCRRFGNLAPSLEECSPTVKQVKVQARWAHETTAATKATKGLEGSEDAGDAEESRSYEMRTLTKNADGIRKCASREKTAGVASNYL</sequence>
<evidence type="ECO:0000313" key="3">
    <source>
        <dbReference type="Proteomes" id="UP001066276"/>
    </source>
</evidence>
<gene>
    <name evidence="2" type="ORF">NDU88_005981</name>
</gene>
<reference evidence="2" key="1">
    <citation type="journal article" date="2022" name="bioRxiv">
        <title>Sequencing and chromosome-scale assembly of the giantPleurodeles waltlgenome.</title>
        <authorList>
            <person name="Brown T."/>
            <person name="Elewa A."/>
            <person name="Iarovenko S."/>
            <person name="Subramanian E."/>
            <person name="Araus A.J."/>
            <person name="Petzold A."/>
            <person name="Susuki M."/>
            <person name="Suzuki K.-i.T."/>
            <person name="Hayashi T."/>
            <person name="Toyoda A."/>
            <person name="Oliveira C."/>
            <person name="Osipova E."/>
            <person name="Leigh N.D."/>
            <person name="Simon A."/>
            <person name="Yun M.H."/>
        </authorList>
    </citation>
    <scope>NUCLEOTIDE SEQUENCE</scope>
    <source>
        <strain evidence="2">20211129_DDA</strain>
        <tissue evidence="2">Liver</tissue>
    </source>
</reference>
<organism evidence="2 3">
    <name type="scientific">Pleurodeles waltl</name>
    <name type="common">Iberian ribbed newt</name>
    <dbReference type="NCBI Taxonomy" id="8319"/>
    <lineage>
        <taxon>Eukaryota</taxon>
        <taxon>Metazoa</taxon>
        <taxon>Chordata</taxon>
        <taxon>Craniata</taxon>
        <taxon>Vertebrata</taxon>
        <taxon>Euteleostomi</taxon>
        <taxon>Amphibia</taxon>
        <taxon>Batrachia</taxon>
        <taxon>Caudata</taxon>
        <taxon>Salamandroidea</taxon>
        <taxon>Salamandridae</taxon>
        <taxon>Pleurodelinae</taxon>
        <taxon>Pleurodeles</taxon>
    </lineage>
</organism>
<dbReference type="EMBL" id="JANPWB010000007">
    <property type="protein sequence ID" value="KAJ1174158.1"/>
    <property type="molecule type" value="Genomic_DNA"/>
</dbReference>
<comment type="caution">
    <text evidence="2">The sequence shown here is derived from an EMBL/GenBank/DDBJ whole genome shotgun (WGS) entry which is preliminary data.</text>
</comment>
<dbReference type="AlphaFoldDB" id="A0AAV7TE79"/>
<evidence type="ECO:0000313" key="2">
    <source>
        <dbReference type="EMBL" id="KAJ1174158.1"/>
    </source>
</evidence>